<evidence type="ECO:0000313" key="10">
    <source>
        <dbReference type="EMBL" id="CAF0845010.1"/>
    </source>
</evidence>
<evidence type="ECO:0000256" key="3">
    <source>
        <dbReference type="ARBA" id="ARBA00023277"/>
    </source>
</evidence>
<organism evidence="10 18">
    <name type="scientific">Rotaria sordida</name>
    <dbReference type="NCBI Taxonomy" id="392033"/>
    <lineage>
        <taxon>Eukaryota</taxon>
        <taxon>Metazoa</taxon>
        <taxon>Spiralia</taxon>
        <taxon>Gnathifera</taxon>
        <taxon>Rotifera</taxon>
        <taxon>Eurotatoria</taxon>
        <taxon>Bdelloidea</taxon>
        <taxon>Philodinida</taxon>
        <taxon>Philodinidae</taxon>
        <taxon>Rotaria</taxon>
    </lineage>
</organism>
<evidence type="ECO:0000313" key="13">
    <source>
        <dbReference type="EMBL" id="CAF1289574.1"/>
    </source>
</evidence>
<evidence type="ECO:0000256" key="7">
    <source>
        <dbReference type="RuleBase" id="RU361187"/>
    </source>
</evidence>
<evidence type="ECO:0000256" key="1">
    <source>
        <dbReference type="ARBA" id="ARBA00009865"/>
    </source>
</evidence>
<dbReference type="EMBL" id="CAJNOU010000744">
    <property type="protein sequence ID" value="CAF1078299.1"/>
    <property type="molecule type" value="Genomic_DNA"/>
</dbReference>
<feature type="chain" id="PRO_5036223340" evidence="9">
    <location>
        <begin position="22"/>
        <end position="371"/>
    </location>
</feature>
<evidence type="ECO:0000313" key="17">
    <source>
        <dbReference type="Proteomes" id="UP000663870"/>
    </source>
</evidence>
<dbReference type="Proteomes" id="UP000663836">
    <property type="component" value="Unassembled WGS sequence"/>
</dbReference>
<dbReference type="Proteomes" id="UP000663874">
    <property type="component" value="Unassembled WGS sequence"/>
</dbReference>
<keyword evidence="3" id="KW-0119">Carbohydrate metabolism</keyword>
<keyword evidence="8" id="KW-1133">Transmembrane helix</keyword>
<dbReference type="AlphaFoldDB" id="A0A813W328"/>
<dbReference type="PANTHER" id="PTHR43772:SF2">
    <property type="entry name" value="PUTATIVE (AFU_ORTHOLOGUE AFUA_2G04480)-RELATED"/>
    <property type="match status" value="1"/>
</dbReference>
<dbReference type="InterPro" id="IPR023296">
    <property type="entry name" value="Glyco_hydro_beta-prop_sf"/>
</dbReference>
<dbReference type="PANTHER" id="PTHR43772">
    <property type="entry name" value="ENDO-1,4-BETA-XYLANASE"/>
    <property type="match status" value="1"/>
</dbReference>
<keyword evidence="8" id="KW-0472">Membrane</keyword>
<evidence type="ECO:0000256" key="5">
    <source>
        <dbReference type="PIRSR" id="PIRSR606710-1"/>
    </source>
</evidence>
<feature type="active site" description="Proton donor" evidence="5">
    <location>
        <position position="236"/>
    </location>
</feature>
<keyword evidence="8" id="KW-0812">Transmembrane</keyword>
<dbReference type="EMBL" id="CAJNOO010000181">
    <property type="protein sequence ID" value="CAF0845010.1"/>
    <property type="molecule type" value="Genomic_DNA"/>
</dbReference>
<keyword evidence="4 7" id="KW-0326">Glycosidase</keyword>
<evidence type="ECO:0000256" key="9">
    <source>
        <dbReference type="SAM" id="SignalP"/>
    </source>
</evidence>
<sequence>MKYAIRTSFVVFFTIIITVNSTLIPDHIDEYPKKPVWSNYLADPFAFEFNGTYYMIGTGLGLSENNATFPSLISDDLITWNYSGNILDMINRPDQPSSYWAPEIAEKDNIFYLFYSVGFGDKKHRLRVTSSTSPLGPYDDSQSIELTNVTKLSFAIDPHPFQDKKDGQWYLFYSRDFLDTNDGYRVGTGIVVDRLINNMTQLAGNETIVLRAKHDWQLYEHNRSIYDNIYDWYTLEGAATWQQESGVYICFYSGGNWQSTSYGVDYGIAYSSPMGPYTEDSTNQARITHSIEGIIIGPGHNSIILGRDQKTTYIVYHAWNEAKTIRSPYISQLNWKTMIPNKSSSGYDILHLTLLFLVYIIVIVLIFHHAL</sequence>
<dbReference type="Proteomes" id="UP000663870">
    <property type="component" value="Unassembled WGS sequence"/>
</dbReference>
<keyword evidence="9" id="KW-0732">Signal</keyword>
<dbReference type="GO" id="GO:0004553">
    <property type="term" value="F:hydrolase activity, hydrolyzing O-glycosyl compounds"/>
    <property type="evidence" value="ECO:0007669"/>
    <property type="project" value="InterPro"/>
</dbReference>
<accession>A0A813W328</accession>
<evidence type="ECO:0000256" key="2">
    <source>
        <dbReference type="ARBA" id="ARBA00022801"/>
    </source>
</evidence>
<dbReference type="Proteomes" id="UP000663882">
    <property type="component" value="Unassembled WGS sequence"/>
</dbReference>
<dbReference type="Proteomes" id="UP000663889">
    <property type="component" value="Unassembled WGS sequence"/>
</dbReference>
<keyword evidence="2 7" id="KW-0378">Hydrolase</keyword>
<dbReference type="EMBL" id="CAJOAX010000315">
    <property type="protein sequence ID" value="CAF3564798.1"/>
    <property type="molecule type" value="Genomic_DNA"/>
</dbReference>
<name>A0A813W328_9BILA</name>
<comment type="caution">
    <text evidence="10">The sequence shown here is derived from an EMBL/GenBank/DDBJ whole genome shotgun (WGS) entry which is preliminary data.</text>
</comment>
<evidence type="ECO:0000256" key="6">
    <source>
        <dbReference type="PIRSR" id="PIRSR606710-2"/>
    </source>
</evidence>
<evidence type="ECO:0000313" key="11">
    <source>
        <dbReference type="EMBL" id="CAF1027468.1"/>
    </source>
</evidence>
<dbReference type="OrthoDB" id="5211809at2759"/>
<dbReference type="EMBL" id="CAJOBD010000010">
    <property type="protein sequence ID" value="CAF3531814.1"/>
    <property type="molecule type" value="Genomic_DNA"/>
</dbReference>
<evidence type="ECO:0000313" key="12">
    <source>
        <dbReference type="EMBL" id="CAF1078299.1"/>
    </source>
</evidence>
<dbReference type="InterPro" id="IPR052176">
    <property type="entry name" value="Glycosyl_Hydrlase_43_Enz"/>
</dbReference>
<protein>
    <submittedName>
        <fullName evidence="10">Uncharacterized protein</fullName>
    </submittedName>
</protein>
<dbReference type="EMBL" id="CAJNOL010001111">
    <property type="protein sequence ID" value="CAF1289574.1"/>
    <property type="molecule type" value="Genomic_DNA"/>
</dbReference>
<evidence type="ECO:0000313" key="14">
    <source>
        <dbReference type="EMBL" id="CAF3531814.1"/>
    </source>
</evidence>
<reference evidence="10" key="1">
    <citation type="submission" date="2021-02" db="EMBL/GenBank/DDBJ databases">
        <authorList>
            <person name="Nowell W R."/>
        </authorList>
    </citation>
    <scope>NUCLEOTIDE SEQUENCE</scope>
</reference>
<dbReference type="SUPFAM" id="SSF75005">
    <property type="entry name" value="Arabinanase/levansucrase/invertase"/>
    <property type="match status" value="1"/>
</dbReference>
<dbReference type="Gene3D" id="2.115.10.20">
    <property type="entry name" value="Glycosyl hydrolase domain, family 43"/>
    <property type="match status" value="1"/>
</dbReference>
<feature type="signal peptide" evidence="9">
    <location>
        <begin position="1"/>
        <end position="21"/>
    </location>
</feature>
<evidence type="ECO:0000256" key="4">
    <source>
        <dbReference type="ARBA" id="ARBA00023295"/>
    </source>
</evidence>
<evidence type="ECO:0000313" key="15">
    <source>
        <dbReference type="EMBL" id="CAF3557726.1"/>
    </source>
</evidence>
<dbReference type="InterPro" id="IPR006710">
    <property type="entry name" value="Glyco_hydro_43"/>
</dbReference>
<evidence type="ECO:0000313" key="18">
    <source>
        <dbReference type="Proteomes" id="UP000663882"/>
    </source>
</evidence>
<evidence type="ECO:0000313" key="16">
    <source>
        <dbReference type="EMBL" id="CAF3564798.1"/>
    </source>
</evidence>
<dbReference type="Proteomes" id="UP000663823">
    <property type="component" value="Unassembled WGS sequence"/>
</dbReference>
<comment type="similarity">
    <text evidence="1 7">Belongs to the glycosyl hydrolase 43 family.</text>
</comment>
<proteinExistence type="inferred from homology"/>
<dbReference type="GO" id="GO:0005975">
    <property type="term" value="P:carbohydrate metabolic process"/>
    <property type="evidence" value="ECO:0007669"/>
    <property type="project" value="InterPro"/>
</dbReference>
<dbReference type="CDD" id="cd08991">
    <property type="entry name" value="GH43_HoAraf43-like"/>
    <property type="match status" value="1"/>
</dbReference>
<gene>
    <name evidence="15" type="ORF">FNK824_LOCUS1288</name>
    <name evidence="14" type="ORF">JBS370_LOCUS412</name>
    <name evidence="13" type="ORF">JXQ802_LOCUS28923</name>
    <name evidence="16" type="ORF">OTI717_LOCUS4992</name>
    <name evidence="10" type="ORF">RFH988_LOCUS6150</name>
    <name evidence="12" type="ORF">SEV965_LOCUS14715</name>
    <name evidence="11" type="ORF">ZHD862_LOCUS13864</name>
</gene>
<feature type="site" description="Important for catalytic activity, responsible for pKa modulation of the active site Glu and correct orientation of both the proton donor and substrate" evidence="6">
    <location>
        <position position="157"/>
    </location>
</feature>
<feature type="transmembrane region" description="Helical" evidence="8">
    <location>
        <begin position="349"/>
        <end position="367"/>
    </location>
</feature>
<dbReference type="Proteomes" id="UP000663864">
    <property type="component" value="Unassembled WGS sequence"/>
</dbReference>
<dbReference type="EMBL" id="CAJNOT010000582">
    <property type="protein sequence ID" value="CAF1027468.1"/>
    <property type="molecule type" value="Genomic_DNA"/>
</dbReference>
<keyword evidence="17" id="KW-1185">Reference proteome</keyword>
<dbReference type="Pfam" id="PF04616">
    <property type="entry name" value="Glyco_hydro_43"/>
    <property type="match status" value="1"/>
</dbReference>
<feature type="active site" description="Proton acceptor" evidence="5">
    <location>
        <position position="43"/>
    </location>
</feature>
<evidence type="ECO:0000256" key="8">
    <source>
        <dbReference type="SAM" id="Phobius"/>
    </source>
</evidence>
<dbReference type="EMBL" id="CAJOBE010000065">
    <property type="protein sequence ID" value="CAF3557726.1"/>
    <property type="molecule type" value="Genomic_DNA"/>
</dbReference>